<accession>A0A8R1DSB9</accession>
<dbReference type="OMA" id="ILMANFK"/>
<dbReference type="InterPro" id="IPR037365">
    <property type="entry name" value="Slowmo/Ups"/>
</dbReference>
<protein>
    <submittedName>
        <fullName evidence="2">PRELI/MSF1 domain-containing protein</fullName>
    </submittedName>
</protein>
<dbReference type="PANTHER" id="PTHR11158">
    <property type="entry name" value="MSF1/PX19 RELATED"/>
    <property type="match status" value="1"/>
</dbReference>
<feature type="domain" description="PRELI/MSF1" evidence="1">
    <location>
        <begin position="1"/>
        <end position="180"/>
    </location>
</feature>
<name>A0A8R1DSB9_CAEJA</name>
<dbReference type="Proteomes" id="UP000005237">
    <property type="component" value="Unassembled WGS sequence"/>
</dbReference>
<dbReference type="InterPro" id="IPR006797">
    <property type="entry name" value="PRELI/MSF1_dom"/>
</dbReference>
<dbReference type="Pfam" id="PF04707">
    <property type="entry name" value="PRELI"/>
    <property type="match status" value="1"/>
</dbReference>
<organism evidence="2 3">
    <name type="scientific">Caenorhabditis japonica</name>
    <dbReference type="NCBI Taxonomy" id="281687"/>
    <lineage>
        <taxon>Eukaryota</taxon>
        <taxon>Metazoa</taxon>
        <taxon>Ecdysozoa</taxon>
        <taxon>Nematoda</taxon>
        <taxon>Chromadorea</taxon>
        <taxon>Rhabditida</taxon>
        <taxon>Rhabditina</taxon>
        <taxon>Rhabditomorpha</taxon>
        <taxon>Rhabditoidea</taxon>
        <taxon>Rhabditidae</taxon>
        <taxon>Peloderinae</taxon>
        <taxon>Caenorhabditis</taxon>
    </lineage>
</organism>
<reference evidence="3" key="1">
    <citation type="submission" date="2010-08" db="EMBL/GenBank/DDBJ databases">
        <authorList>
            <consortium name="Caenorhabditis japonica Sequencing Consortium"/>
            <person name="Wilson R.K."/>
        </authorList>
    </citation>
    <scope>NUCLEOTIDE SEQUENCE [LARGE SCALE GENOMIC DNA]</scope>
    <source>
        <strain evidence="3">DF5081</strain>
    </source>
</reference>
<proteinExistence type="predicted"/>
<keyword evidence="3" id="KW-1185">Reference proteome</keyword>
<dbReference type="AlphaFoldDB" id="A0A8R1DSB9"/>
<dbReference type="GO" id="GO:0005758">
    <property type="term" value="C:mitochondrial intermembrane space"/>
    <property type="evidence" value="ECO:0007669"/>
    <property type="project" value="InterPro"/>
</dbReference>
<evidence type="ECO:0000259" key="1">
    <source>
        <dbReference type="PROSITE" id="PS50904"/>
    </source>
</evidence>
<dbReference type="PROSITE" id="PS50904">
    <property type="entry name" value="PRELI_MSF1"/>
    <property type="match status" value="1"/>
</dbReference>
<evidence type="ECO:0000313" key="3">
    <source>
        <dbReference type="Proteomes" id="UP000005237"/>
    </source>
</evidence>
<dbReference type="EnsemblMetazoa" id="CJA10538.1">
    <property type="protein sequence ID" value="CJA10538.1"/>
    <property type="gene ID" value="WBGene00129742"/>
</dbReference>
<reference evidence="2" key="2">
    <citation type="submission" date="2022-06" db="UniProtKB">
        <authorList>
            <consortium name="EnsemblMetazoa"/>
        </authorList>
    </citation>
    <scope>IDENTIFICATION</scope>
    <source>
        <strain evidence="2">DF5081</strain>
    </source>
</reference>
<sequence length="212" mass="24668">MKLWDAPRSSFPYSFDEVVSAFWDRYPNSHAKHIISEDVLERKVTDNTIVTKKLIVKQGSSILKRVPRWISRMTDIRVVPVIEESVYDRVSKKLVTYTRNVSHLSLFELHERCVYRPSEDPQHHSPAFLTDVLRSVTVSIDCGRMSSVYEKVLMMGFKKSINNTTKGLFEKLEEKFGVRHLANEKMKMIKDKFIKSSSNLVTHVKCEEESEN</sequence>
<evidence type="ECO:0000313" key="2">
    <source>
        <dbReference type="EnsemblMetazoa" id="CJA10538.1"/>
    </source>
</evidence>